<gene>
    <name evidence="1" type="ORF">Pro02_65770</name>
</gene>
<name>A0A8J3S7B7_PLARO</name>
<protein>
    <recommendedName>
        <fullName evidence="3">DUF559 domain-containing protein</fullName>
    </recommendedName>
</protein>
<dbReference type="EMBL" id="BOOI01000076">
    <property type="protein sequence ID" value="GIH88169.1"/>
    <property type="molecule type" value="Genomic_DNA"/>
</dbReference>
<reference evidence="1" key="1">
    <citation type="submission" date="2021-01" db="EMBL/GenBank/DDBJ databases">
        <title>Whole genome shotgun sequence of Planobispora rosea NBRC 15558.</title>
        <authorList>
            <person name="Komaki H."/>
            <person name="Tamura T."/>
        </authorList>
    </citation>
    <scope>NUCLEOTIDE SEQUENCE</scope>
    <source>
        <strain evidence="1">NBRC 15558</strain>
    </source>
</reference>
<organism evidence="1 2">
    <name type="scientific">Planobispora rosea</name>
    <dbReference type="NCBI Taxonomy" id="35762"/>
    <lineage>
        <taxon>Bacteria</taxon>
        <taxon>Bacillati</taxon>
        <taxon>Actinomycetota</taxon>
        <taxon>Actinomycetes</taxon>
        <taxon>Streptosporangiales</taxon>
        <taxon>Streptosporangiaceae</taxon>
        <taxon>Planobispora</taxon>
    </lineage>
</organism>
<evidence type="ECO:0000313" key="1">
    <source>
        <dbReference type="EMBL" id="GIH88169.1"/>
    </source>
</evidence>
<keyword evidence="2" id="KW-1185">Reference proteome</keyword>
<comment type="caution">
    <text evidence="1">The sequence shown here is derived from an EMBL/GenBank/DDBJ whole genome shotgun (WGS) entry which is preliminary data.</text>
</comment>
<evidence type="ECO:0000313" key="2">
    <source>
        <dbReference type="Proteomes" id="UP000655044"/>
    </source>
</evidence>
<dbReference type="RefSeq" id="WP_189243811.1">
    <property type="nucleotide sequence ID" value="NZ_BMQP01000050.1"/>
</dbReference>
<dbReference type="AlphaFoldDB" id="A0A8J3S7B7"/>
<sequence>MRDSAGRAGQANKSYDELLGAPNLSDEERKYLRAEATLGHAAALLVLRGEKELAGILLEVKSATIEWDDQAREEDLWLEVAPEHQSLFTEEKLTRIRETCQEVSRRRDYGIAWVGLRETLPSVGPQWRDHVRQYISGKQQSNQGRLVRVEEPRFVEDHLAFTNEGELIVYRALKKIQEKDFPRDDTIGIFPLAGGRVLGRTWEPDVLVTYRNRAGVLEIDGPHHTGRRALDTSREHLLRDVGIAFVDRITVEAISNPVELNGSLHRFIKRLGDTK</sequence>
<accession>A0A8J3S7B7</accession>
<evidence type="ECO:0008006" key="3">
    <source>
        <dbReference type="Google" id="ProtNLM"/>
    </source>
</evidence>
<dbReference type="Proteomes" id="UP000655044">
    <property type="component" value="Unassembled WGS sequence"/>
</dbReference>
<proteinExistence type="predicted"/>